<accession>A0A5C1QID1</accession>
<name>A0A5C1QID1_9SPIO</name>
<dbReference type="InterPro" id="IPR050696">
    <property type="entry name" value="FtsA/MreB"/>
</dbReference>
<dbReference type="InterPro" id="IPR043129">
    <property type="entry name" value="ATPase_NBD"/>
</dbReference>
<dbReference type="PANTHER" id="PTHR32432">
    <property type="entry name" value="CELL DIVISION PROTEIN FTSA-RELATED"/>
    <property type="match status" value="1"/>
</dbReference>
<evidence type="ECO:0000256" key="4">
    <source>
        <dbReference type="ARBA" id="ARBA00023306"/>
    </source>
</evidence>
<dbReference type="KEGG" id="ock:EXM22_07840"/>
<dbReference type="GO" id="GO:0043093">
    <property type="term" value="P:FtsZ-dependent cytokinesis"/>
    <property type="evidence" value="ECO:0007669"/>
    <property type="project" value="UniProtKB-UniRule"/>
</dbReference>
<reference evidence="8 9" key="1">
    <citation type="submission" date="2019-02" db="EMBL/GenBank/DDBJ databases">
        <title>Complete Genome Sequence and Methylome Analysis of free living Spirochaetas.</title>
        <authorList>
            <person name="Fomenkov A."/>
            <person name="Dubinina G."/>
            <person name="Leshcheva N."/>
            <person name="Mikheeva N."/>
            <person name="Grabovich M."/>
            <person name="Vincze T."/>
            <person name="Roberts R.J."/>
        </authorList>
    </citation>
    <scope>NUCLEOTIDE SEQUENCE [LARGE SCALE GENOMIC DNA]</scope>
    <source>
        <strain evidence="8 9">K2</strain>
    </source>
</reference>
<dbReference type="CDD" id="cd24048">
    <property type="entry name" value="ASKHA_NBD_FtsA"/>
    <property type="match status" value="1"/>
</dbReference>
<dbReference type="Gene3D" id="3.30.1490.110">
    <property type="match status" value="1"/>
</dbReference>
<evidence type="ECO:0000256" key="5">
    <source>
        <dbReference type="HAMAP-Rule" id="MF_02033"/>
    </source>
</evidence>
<evidence type="ECO:0000256" key="3">
    <source>
        <dbReference type="ARBA" id="ARBA00023136"/>
    </source>
</evidence>
<dbReference type="PIRSF" id="PIRSF003101">
    <property type="entry name" value="FtsA"/>
    <property type="match status" value="1"/>
</dbReference>
<keyword evidence="9" id="KW-1185">Reference proteome</keyword>
<dbReference type="PANTHER" id="PTHR32432:SF4">
    <property type="entry name" value="CELL DIVISION PROTEIN FTSA"/>
    <property type="match status" value="1"/>
</dbReference>
<dbReference type="AlphaFoldDB" id="A0A5C1QID1"/>
<sequence>MGYGYEKNSFGSRLFEFWESYEESGICRLQNRTGCSENKGGQLVLPEKDIVVGLDIGTSRVSALIAEYNDAGELCFAGAGSVPSDGLRKGVVVNIEAAQKAIADAIEAAEQEAGRTVHDVYTAVTSGNVEGLNSRGVVAVSGKGREVTVQDIRRVIEAAKAIAVPMDREILHVVPQHFMVDDKVGIRDPLDMIGVRLEADVHIITGSIAATQNVIKCTNRSGYKVNEISLESLVASQNILSDDEKELGVLYLDIGGGTSDAIVYFEGTPHFSGSLPVAGEQVTTDLSIVLEQPMDQAEAIKLNQGKCWEPLVDPSQEVLLPGIGGRPPRSIPEVDVCRIIQSRMAEILLLIRKQLHQKGYLNRLGGGVVIAGGGALLPGAGELASDIFRRPVRIAMPSGLKDLPGHCRGPEWSTVVGLVMAAKSEENSLGNDSEIIGGAWGFWERLKEWFANFI</sequence>
<keyword evidence="4 5" id="KW-0131">Cell cycle</keyword>
<dbReference type="GO" id="GO:0032153">
    <property type="term" value="C:cell division site"/>
    <property type="evidence" value="ECO:0007669"/>
    <property type="project" value="UniProtKB-UniRule"/>
</dbReference>
<keyword evidence="1 5" id="KW-1003">Cell membrane</keyword>
<evidence type="ECO:0000313" key="9">
    <source>
        <dbReference type="Proteomes" id="UP000324209"/>
    </source>
</evidence>
<dbReference type="InterPro" id="IPR003494">
    <property type="entry name" value="SHS2_FtsA"/>
</dbReference>
<feature type="domain" description="SHS2" evidence="7">
    <location>
        <begin position="51"/>
        <end position="239"/>
    </location>
</feature>
<evidence type="ECO:0000256" key="6">
    <source>
        <dbReference type="PIRNR" id="PIRNR003101"/>
    </source>
</evidence>
<evidence type="ECO:0000259" key="7">
    <source>
        <dbReference type="SMART" id="SM00842"/>
    </source>
</evidence>
<dbReference type="SUPFAM" id="SSF53067">
    <property type="entry name" value="Actin-like ATPase domain"/>
    <property type="match status" value="2"/>
</dbReference>
<dbReference type="OrthoDB" id="9768127at2"/>
<comment type="similarity">
    <text evidence="5 6">Belongs to the FtsA/MreB family.</text>
</comment>
<organism evidence="8 9">
    <name type="scientific">Oceanispirochaeta crateris</name>
    <dbReference type="NCBI Taxonomy" id="2518645"/>
    <lineage>
        <taxon>Bacteria</taxon>
        <taxon>Pseudomonadati</taxon>
        <taxon>Spirochaetota</taxon>
        <taxon>Spirochaetia</taxon>
        <taxon>Spirochaetales</taxon>
        <taxon>Spirochaetaceae</taxon>
        <taxon>Oceanispirochaeta</taxon>
    </lineage>
</organism>
<dbReference type="InterPro" id="IPR020823">
    <property type="entry name" value="Cell_div_FtsA"/>
</dbReference>
<protein>
    <recommendedName>
        <fullName evidence="5 6">Cell division protein FtsA</fullName>
    </recommendedName>
</protein>
<evidence type="ECO:0000256" key="2">
    <source>
        <dbReference type="ARBA" id="ARBA00022618"/>
    </source>
</evidence>
<dbReference type="EMBL" id="CP036150">
    <property type="protein sequence ID" value="QEN07903.1"/>
    <property type="molecule type" value="Genomic_DNA"/>
</dbReference>
<keyword evidence="2 5" id="KW-0132">Cell division</keyword>
<keyword evidence="3 5" id="KW-0472">Membrane</keyword>
<dbReference type="Proteomes" id="UP000324209">
    <property type="component" value="Chromosome"/>
</dbReference>
<gene>
    <name evidence="5 8" type="primary">ftsA</name>
    <name evidence="8" type="ORF">EXM22_07840</name>
</gene>
<comment type="subunit">
    <text evidence="5">Self-interacts. Interacts with FtsZ.</text>
</comment>
<dbReference type="SMART" id="SM00842">
    <property type="entry name" value="FtsA"/>
    <property type="match status" value="1"/>
</dbReference>
<evidence type="ECO:0000256" key="1">
    <source>
        <dbReference type="ARBA" id="ARBA00022475"/>
    </source>
</evidence>
<dbReference type="HAMAP" id="MF_02033">
    <property type="entry name" value="FtsA"/>
    <property type="match status" value="1"/>
</dbReference>
<dbReference type="Pfam" id="PF14450">
    <property type="entry name" value="FtsA"/>
    <property type="match status" value="1"/>
</dbReference>
<dbReference type="Pfam" id="PF02491">
    <property type="entry name" value="SHS2_FTSA"/>
    <property type="match status" value="1"/>
</dbReference>
<evidence type="ECO:0000313" key="8">
    <source>
        <dbReference type="EMBL" id="QEN07903.1"/>
    </source>
</evidence>
<dbReference type="Gene3D" id="3.30.420.40">
    <property type="match status" value="2"/>
</dbReference>
<comment type="function">
    <text evidence="5 6">Cell division protein that is involved in the assembly of the Z ring. May serve as a membrane anchor for the Z ring.</text>
</comment>
<comment type="subcellular location">
    <subcellularLocation>
        <location evidence="5">Cell membrane</location>
        <topology evidence="5">Peripheral membrane protein</topology>
        <orientation evidence="5">Cytoplasmic side</orientation>
    </subcellularLocation>
    <text evidence="5">Localizes to the Z ring in an FtsZ-dependent manner. Targeted to the membrane through a conserved C-terminal amphipathic helix.</text>
</comment>
<proteinExistence type="inferred from homology"/>
<dbReference type="NCBIfam" id="TIGR01174">
    <property type="entry name" value="ftsA"/>
    <property type="match status" value="1"/>
</dbReference>
<dbReference type="GO" id="GO:0009898">
    <property type="term" value="C:cytoplasmic side of plasma membrane"/>
    <property type="evidence" value="ECO:0007669"/>
    <property type="project" value="UniProtKB-UniRule"/>
</dbReference>